<keyword evidence="16" id="KW-0100">Branched-chain amino acid biosynthesis</keyword>
<evidence type="ECO:0000256" key="12">
    <source>
        <dbReference type="ARBA" id="ARBA00022842"/>
    </source>
</evidence>
<proteinExistence type="inferred from homology"/>
<comment type="pathway">
    <text evidence="4">Amino-acid biosynthesis; L-leucine biosynthesis; L-leucine from 3-methyl-2-oxobutanoate: step 3/4.</text>
</comment>
<evidence type="ECO:0000256" key="17">
    <source>
        <dbReference type="ARBA" id="ARBA00030010"/>
    </source>
</evidence>
<dbReference type="GO" id="GO:0003862">
    <property type="term" value="F:3-isopropylmalate dehydrogenase activity"/>
    <property type="evidence" value="ECO:0007669"/>
    <property type="project" value="UniProtKB-EC"/>
</dbReference>
<comment type="subunit">
    <text evidence="6">Homodimer.</text>
</comment>
<evidence type="ECO:0000259" key="19">
    <source>
        <dbReference type="SMART" id="SM01329"/>
    </source>
</evidence>
<accession>A0A1I4PSQ8</accession>
<feature type="domain" description="Isopropylmalate dehydrogenase-like" evidence="19">
    <location>
        <begin position="9"/>
        <end position="359"/>
    </location>
</feature>
<sequence length="372" mass="40019">MTRNTNDLTIAVLPGDGIGREVMAACLELMTATESVSGGPPLRTATHNAGAQYYLESGDALPATTVEACRSADAILFGSMGWPDVRFPDGTEIIPQLDLRMEFDLYAGVRPIRWFPGLPRILADERAQGIDFVLVREQTEGLFYARGRGKIVDDSEAYDTMQITRKGTARASEYAFGLAERRRARRGTGRVTCVDKANVFTSMAFFRKVFDDVAAKHKDVEADHAYVDAMALNMVKKPWTLDVMVTENMFGDILSDLAAGLVGGMGMAPSADVGDTHALFQPAHGTAPDIAGQGKANPCAMFLSAAMMLDWLAEKHGAPELETRARLIEGAIEETLSSGVATPMEFGGGANCAEMTRATIAALPSAMRKVGR</sequence>
<organism evidence="20 21">
    <name type="scientific">Methylobacterium pseudosasicola</name>
    <dbReference type="NCBI Taxonomy" id="582667"/>
    <lineage>
        <taxon>Bacteria</taxon>
        <taxon>Pseudomonadati</taxon>
        <taxon>Pseudomonadota</taxon>
        <taxon>Alphaproteobacteria</taxon>
        <taxon>Hyphomicrobiales</taxon>
        <taxon>Methylobacteriaceae</taxon>
        <taxon>Methylobacterium</taxon>
    </lineage>
</organism>
<evidence type="ECO:0000313" key="20">
    <source>
        <dbReference type="EMBL" id="SFM30385.1"/>
    </source>
</evidence>
<evidence type="ECO:0000256" key="18">
    <source>
        <dbReference type="ARBA" id="ARBA00033138"/>
    </source>
</evidence>
<keyword evidence="11" id="KW-0479">Metal-binding</keyword>
<dbReference type="PANTHER" id="PTHR42979">
    <property type="entry name" value="3-ISOPROPYLMALATE DEHYDROGENASE"/>
    <property type="match status" value="1"/>
</dbReference>
<name>A0A1I4PSQ8_9HYPH</name>
<reference evidence="21" key="1">
    <citation type="submission" date="2016-10" db="EMBL/GenBank/DDBJ databases">
        <authorList>
            <person name="Varghese N."/>
            <person name="Submissions S."/>
        </authorList>
    </citation>
    <scope>NUCLEOTIDE SEQUENCE [LARGE SCALE GENOMIC DNA]</scope>
    <source>
        <strain evidence="21">BL36</strain>
    </source>
</reference>
<evidence type="ECO:0000256" key="4">
    <source>
        <dbReference type="ARBA" id="ARBA00004762"/>
    </source>
</evidence>
<dbReference type="PROSITE" id="PS00470">
    <property type="entry name" value="IDH_IMDH"/>
    <property type="match status" value="1"/>
</dbReference>
<evidence type="ECO:0000256" key="14">
    <source>
        <dbReference type="ARBA" id="ARBA00023027"/>
    </source>
</evidence>
<comment type="cofactor">
    <cofactor evidence="2">
        <name>Mn(2+)</name>
        <dbReference type="ChEBI" id="CHEBI:29035"/>
    </cofactor>
</comment>
<evidence type="ECO:0000256" key="15">
    <source>
        <dbReference type="ARBA" id="ARBA00023211"/>
    </source>
</evidence>
<dbReference type="EC" id="1.1.1.85" evidence="7"/>
<evidence type="ECO:0000256" key="2">
    <source>
        <dbReference type="ARBA" id="ARBA00001936"/>
    </source>
</evidence>
<dbReference type="InterPro" id="IPR024084">
    <property type="entry name" value="IsoPropMal-DH-like_dom"/>
</dbReference>
<dbReference type="FunFam" id="3.40.718.10:FF:000006">
    <property type="entry name" value="3-isopropylmalate dehydrogenase"/>
    <property type="match status" value="1"/>
</dbReference>
<keyword evidence="15" id="KW-0464">Manganese</keyword>
<dbReference type="Gene3D" id="3.40.718.10">
    <property type="entry name" value="Isopropylmalate Dehydrogenase"/>
    <property type="match status" value="1"/>
</dbReference>
<dbReference type="InterPro" id="IPR019818">
    <property type="entry name" value="IsoCit/isopropylmalate_DH_CS"/>
</dbReference>
<dbReference type="Pfam" id="PF00180">
    <property type="entry name" value="Iso_dh"/>
    <property type="match status" value="1"/>
</dbReference>
<comment type="similarity">
    <text evidence="5">Belongs to the isocitrate and isopropylmalate dehydrogenases family. LeuB type 1 subfamily.</text>
</comment>
<keyword evidence="9" id="KW-0432">Leucine biosynthesis</keyword>
<evidence type="ECO:0000256" key="11">
    <source>
        <dbReference type="ARBA" id="ARBA00022723"/>
    </source>
</evidence>
<evidence type="ECO:0000256" key="8">
    <source>
        <dbReference type="ARBA" id="ARBA00019276"/>
    </source>
</evidence>
<comment type="cofactor">
    <cofactor evidence="3">
        <name>Mg(2+)</name>
        <dbReference type="ChEBI" id="CHEBI:18420"/>
    </cofactor>
</comment>
<dbReference type="SUPFAM" id="SSF53659">
    <property type="entry name" value="Isocitrate/Isopropylmalate dehydrogenase-like"/>
    <property type="match status" value="1"/>
</dbReference>
<evidence type="ECO:0000256" key="5">
    <source>
        <dbReference type="ARBA" id="ARBA00008319"/>
    </source>
</evidence>
<keyword evidence="13" id="KW-0560">Oxidoreductase</keyword>
<keyword evidence="21" id="KW-1185">Reference proteome</keyword>
<dbReference type="AlphaFoldDB" id="A0A1I4PSQ8"/>
<dbReference type="UniPathway" id="UPA00048">
    <property type="reaction ID" value="UER00072"/>
</dbReference>
<dbReference type="PANTHER" id="PTHR42979:SF1">
    <property type="entry name" value="3-ISOPROPYLMALATE DEHYDROGENASE"/>
    <property type="match status" value="1"/>
</dbReference>
<dbReference type="InterPro" id="IPR004429">
    <property type="entry name" value="Isopropylmalate_DH"/>
</dbReference>
<protein>
    <recommendedName>
        <fullName evidence="8">3-isopropylmalate dehydrogenase</fullName>
        <ecNumber evidence="7">1.1.1.85</ecNumber>
    </recommendedName>
    <alternativeName>
        <fullName evidence="18">3-IPM-DH</fullName>
    </alternativeName>
    <alternativeName>
        <fullName evidence="17">Beta-IPM dehydrogenase</fullName>
    </alternativeName>
</protein>
<keyword evidence="14" id="KW-0520">NAD</keyword>
<dbReference type="GO" id="GO:0009098">
    <property type="term" value="P:L-leucine biosynthetic process"/>
    <property type="evidence" value="ECO:0007669"/>
    <property type="project" value="UniProtKB-UniPathway"/>
</dbReference>
<keyword evidence="12" id="KW-0460">Magnesium</keyword>
<evidence type="ECO:0000256" key="16">
    <source>
        <dbReference type="ARBA" id="ARBA00023304"/>
    </source>
</evidence>
<evidence type="ECO:0000256" key="10">
    <source>
        <dbReference type="ARBA" id="ARBA00022605"/>
    </source>
</evidence>
<dbReference type="RefSeq" id="WP_092043976.1">
    <property type="nucleotide sequence ID" value="NZ_FOTK01000026.1"/>
</dbReference>
<dbReference type="STRING" id="582667.SAMN05192568_102614"/>
<dbReference type="EMBL" id="FOTK01000026">
    <property type="protein sequence ID" value="SFM30385.1"/>
    <property type="molecule type" value="Genomic_DNA"/>
</dbReference>
<dbReference type="GO" id="GO:0005829">
    <property type="term" value="C:cytosol"/>
    <property type="evidence" value="ECO:0007669"/>
    <property type="project" value="TreeGrafter"/>
</dbReference>
<evidence type="ECO:0000256" key="9">
    <source>
        <dbReference type="ARBA" id="ARBA00022430"/>
    </source>
</evidence>
<evidence type="ECO:0000256" key="1">
    <source>
        <dbReference type="ARBA" id="ARBA00000624"/>
    </source>
</evidence>
<evidence type="ECO:0000313" key="21">
    <source>
        <dbReference type="Proteomes" id="UP000199048"/>
    </source>
</evidence>
<dbReference type="Proteomes" id="UP000199048">
    <property type="component" value="Unassembled WGS sequence"/>
</dbReference>
<evidence type="ECO:0000256" key="6">
    <source>
        <dbReference type="ARBA" id="ARBA00011738"/>
    </source>
</evidence>
<evidence type="ECO:0000256" key="3">
    <source>
        <dbReference type="ARBA" id="ARBA00001946"/>
    </source>
</evidence>
<dbReference type="GO" id="GO:0000287">
    <property type="term" value="F:magnesium ion binding"/>
    <property type="evidence" value="ECO:0007669"/>
    <property type="project" value="InterPro"/>
</dbReference>
<keyword evidence="10" id="KW-0028">Amino-acid biosynthesis</keyword>
<dbReference type="GO" id="GO:0051287">
    <property type="term" value="F:NAD binding"/>
    <property type="evidence" value="ECO:0007669"/>
    <property type="project" value="InterPro"/>
</dbReference>
<evidence type="ECO:0000256" key="7">
    <source>
        <dbReference type="ARBA" id="ARBA00013101"/>
    </source>
</evidence>
<evidence type="ECO:0000256" key="13">
    <source>
        <dbReference type="ARBA" id="ARBA00023002"/>
    </source>
</evidence>
<comment type="catalytic activity">
    <reaction evidence="1">
        <text>(2R,3S)-3-isopropylmalate + NAD(+) = 4-methyl-2-oxopentanoate + CO2 + NADH</text>
        <dbReference type="Rhea" id="RHEA:32271"/>
        <dbReference type="ChEBI" id="CHEBI:16526"/>
        <dbReference type="ChEBI" id="CHEBI:17865"/>
        <dbReference type="ChEBI" id="CHEBI:35121"/>
        <dbReference type="ChEBI" id="CHEBI:57540"/>
        <dbReference type="ChEBI" id="CHEBI:57945"/>
        <dbReference type="EC" id="1.1.1.85"/>
    </reaction>
</comment>
<dbReference type="SMART" id="SM01329">
    <property type="entry name" value="Iso_dh"/>
    <property type="match status" value="1"/>
</dbReference>
<dbReference type="OrthoDB" id="9767905at2"/>
<gene>
    <name evidence="20" type="ORF">SAMN05192568_102614</name>
</gene>